<evidence type="ECO:0000259" key="16">
    <source>
        <dbReference type="PROSITE" id="PS50221"/>
    </source>
</evidence>
<dbReference type="PROSITE" id="PS50026">
    <property type="entry name" value="EGF_3"/>
    <property type="match status" value="6"/>
</dbReference>
<evidence type="ECO:0000256" key="9">
    <source>
        <dbReference type="ARBA" id="ARBA00023157"/>
    </source>
</evidence>
<keyword evidence="3 13" id="KW-0245">EGF-like domain</keyword>
<feature type="domain" description="EGF-like" evidence="15">
    <location>
        <begin position="98"/>
        <end position="136"/>
    </location>
</feature>
<dbReference type="InterPro" id="IPR000152">
    <property type="entry name" value="EGF-type_Asp/Asn_hydroxyl_site"/>
</dbReference>
<dbReference type="CDD" id="cd00054">
    <property type="entry name" value="EGF_CA"/>
    <property type="match status" value="6"/>
</dbReference>
<dbReference type="Gene3D" id="2.10.25.10">
    <property type="entry name" value="Laminin"/>
    <property type="match status" value="6"/>
</dbReference>
<dbReference type="PRINTS" id="PR01128">
    <property type="entry name" value="EMR1HORMONER"/>
</dbReference>
<feature type="transmembrane region" description="Helical" evidence="14">
    <location>
        <begin position="605"/>
        <end position="627"/>
    </location>
</feature>
<feature type="domain" description="EGF-like" evidence="15">
    <location>
        <begin position="190"/>
        <end position="227"/>
    </location>
</feature>
<dbReference type="SMART" id="SM00181">
    <property type="entry name" value="EGF"/>
    <property type="match status" value="6"/>
</dbReference>
<feature type="domain" description="G-protein coupled receptors family 2 profile 2" evidence="17">
    <location>
        <begin position="456"/>
        <end position="680"/>
    </location>
</feature>
<evidence type="ECO:0000256" key="1">
    <source>
        <dbReference type="ARBA" id="ARBA00004651"/>
    </source>
</evidence>
<evidence type="ECO:0000256" key="13">
    <source>
        <dbReference type="PROSITE-ProRule" id="PRU00076"/>
    </source>
</evidence>
<feature type="domain" description="EGF-like" evidence="15">
    <location>
        <begin position="1"/>
        <end position="37"/>
    </location>
</feature>
<feature type="transmembrane region" description="Helical" evidence="14">
    <location>
        <begin position="491"/>
        <end position="509"/>
    </location>
</feature>
<keyword evidence="11" id="KW-0325">Glycoprotein</keyword>
<feature type="domain" description="GAIN-B" evidence="16">
    <location>
        <begin position="290"/>
        <end position="451"/>
    </location>
</feature>
<keyword evidence="12" id="KW-0807">Transducer</keyword>
<gene>
    <name evidence="19" type="primary">LOC101407321</name>
</gene>
<protein>
    <submittedName>
        <fullName evidence="19">Adhesion G protein-coupled receptor E1-like</fullName>
    </submittedName>
</protein>
<keyword evidence="9" id="KW-1015">Disulfide bond</keyword>
<dbReference type="InterPro" id="IPR000742">
    <property type="entry name" value="EGF"/>
</dbReference>
<dbReference type="InterPro" id="IPR017981">
    <property type="entry name" value="GPCR_2-like_7TM"/>
</dbReference>
<evidence type="ECO:0000313" key="18">
    <source>
        <dbReference type="Proteomes" id="UP000694910"/>
    </source>
</evidence>
<dbReference type="Pfam" id="PF07645">
    <property type="entry name" value="EGF_CA"/>
    <property type="match status" value="6"/>
</dbReference>
<accession>A0ABM1C6X6</accession>
<feature type="transmembrane region" description="Helical" evidence="14">
    <location>
        <begin position="566"/>
        <end position="585"/>
    </location>
</feature>
<dbReference type="Pfam" id="PF00002">
    <property type="entry name" value="7tm_2"/>
    <property type="match status" value="1"/>
</dbReference>
<dbReference type="SMART" id="SM00303">
    <property type="entry name" value="GPS"/>
    <property type="match status" value="1"/>
</dbReference>
<evidence type="ECO:0000256" key="12">
    <source>
        <dbReference type="ARBA" id="ARBA00023224"/>
    </source>
</evidence>
<evidence type="ECO:0000256" key="10">
    <source>
        <dbReference type="ARBA" id="ARBA00023170"/>
    </source>
</evidence>
<dbReference type="GeneID" id="101407321"/>
<dbReference type="PANTHER" id="PTHR12011:SF449">
    <property type="entry name" value="ADHESION G PROTEIN-COUPLED RECEPTOR E1"/>
    <property type="match status" value="1"/>
</dbReference>
<evidence type="ECO:0000256" key="2">
    <source>
        <dbReference type="ARBA" id="ARBA00022475"/>
    </source>
</evidence>
<keyword evidence="2" id="KW-1003">Cell membrane</keyword>
<keyword evidence="18" id="KW-1185">Reference proteome</keyword>
<evidence type="ECO:0000313" key="19">
    <source>
        <dbReference type="RefSeq" id="XP_014635307.1"/>
    </source>
</evidence>
<evidence type="ECO:0000256" key="14">
    <source>
        <dbReference type="SAM" id="Phobius"/>
    </source>
</evidence>
<dbReference type="PROSITE" id="PS01187">
    <property type="entry name" value="EGF_CA"/>
    <property type="match status" value="2"/>
</dbReference>
<dbReference type="InterPro" id="IPR049883">
    <property type="entry name" value="NOTCH1_EGF-like"/>
</dbReference>
<dbReference type="InterPro" id="IPR001881">
    <property type="entry name" value="EGF-like_Ca-bd_dom"/>
</dbReference>
<dbReference type="PROSITE" id="PS50261">
    <property type="entry name" value="G_PROTEIN_RECEP_F2_4"/>
    <property type="match status" value="1"/>
</dbReference>
<evidence type="ECO:0000256" key="3">
    <source>
        <dbReference type="ARBA" id="ARBA00022536"/>
    </source>
</evidence>
<evidence type="ECO:0000256" key="11">
    <source>
        <dbReference type="ARBA" id="ARBA00023180"/>
    </source>
</evidence>
<evidence type="ECO:0000256" key="7">
    <source>
        <dbReference type="ARBA" id="ARBA00023040"/>
    </source>
</evidence>
<dbReference type="InterPro" id="IPR001740">
    <property type="entry name" value="GPCR_2_EMR1-like_rcpt"/>
</dbReference>
<keyword evidence="10" id="KW-0675">Receptor</keyword>
<feature type="transmembrane region" description="Helical" evidence="14">
    <location>
        <begin position="454"/>
        <end position="479"/>
    </location>
</feature>
<dbReference type="SUPFAM" id="SSF57184">
    <property type="entry name" value="Growth factor receptor domain"/>
    <property type="match status" value="2"/>
</dbReference>
<evidence type="ECO:0000256" key="8">
    <source>
        <dbReference type="ARBA" id="ARBA00023136"/>
    </source>
</evidence>
<proteinExistence type="predicted"/>
<dbReference type="InterPro" id="IPR046338">
    <property type="entry name" value="GAIN_dom_sf"/>
</dbReference>
<dbReference type="RefSeq" id="XP_014635307.1">
    <property type="nucleotide sequence ID" value="XM_014779821.1"/>
</dbReference>
<keyword evidence="4 14" id="KW-0812">Transmembrane</keyword>
<feature type="non-terminal residue" evidence="19">
    <location>
        <position position="1"/>
    </location>
</feature>
<dbReference type="PRINTS" id="PR00249">
    <property type="entry name" value="GPCRSECRETIN"/>
</dbReference>
<feature type="transmembrane region" description="Helical" evidence="14">
    <location>
        <begin position="521"/>
        <end position="546"/>
    </location>
</feature>
<feature type="domain" description="EGF-like" evidence="15">
    <location>
        <begin position="49"/>
        <end position="86"/>
    </location>
</feature>
<dbReference type="InterPro" id="IPR009030">
    <property type="entry name" value="Growth_fac_rcpt_cys_sf"/>
</dbReference>
<organism evidence="18 19">
    <name type="scientific">Ceratotherium simum simum</name>
    <name type="common">Southern white rhinoceros</name>
    <dbReference type="NCBI Taxonomy" id="73337"/>
    <lineage>
        <taxon>Eukaryota</taxon>
        <taxon>Metazoa</taxon>
        <taxon>Chordata</taxon>
        <taxon>Craniata</taxon>
        <taxon>Vertebrata</taxon>
        <taxon>Euteleostomi</taxon>
        <taxon>Mammalia</taxon>
        <taxon>Eutheria</taxon>
        <taxon>Laurasiatheria</taxon>
        <taxon>Perissodactyla</taxon>
        <taxon>Rhinocerotidae</taxon>
        <taxon>Ceratotherium</taxon>
    </lineage>
</organism>
<dbReference type="PANTHER" id="PTHR12011">
    <property type="entry name" value="ADHESION G-PROTEIN COUPLED RECEPTOR"/>
    <property type="match status" value="1"/>
</dbReference>
<dbReference type="Gene3D" id="1.20.1070.10">
    <property type="entry name" value="Rhodopsin 7-helix transmembrane proteins"/>
    <property type="match status" value="1"/>
</dbReference>
<dbReference type="InterPro" id="IPR057244">
    <property type="entry name" value="GAIN_B"/>
</dbReference>
<evidence type="ECO:0000256" key="6">
    <source>
        <dbReference type="ARBA" id="ARBA00022989"/>
    </source>
</evidence>
<dbReference type="PROSITE" id="PS50221">
    <property type="entry name" value="GAIN_B"/>
    <property type="match status" value="1"/>
</dbReference>
<dbReference type="InterPro" id="IPR018097">
    <property type="entry name" value="EGF_Ca-bd_CS"/>
</dbReference>
<evidence type="ECO:0000256" key="5">
    <source>
        <dbReference type="ARBA" id="ARBA00022737"/>
    </source>
</evidence>
<dbReference type="InterPro" id="IPR000832">
    <property type="entry name" value="GPCR_2_secretin-like"/>
</dbReference>
<dbReference type="Pfam" id="PF01825">
    <property type="entry name" value="GPS"/>
    <property type="match status" value="1"/>
</dbReference>
<keyword evidence="8 14" id="KW-0472">Membrane</keyword>
<feature type="domain" description="EGF-like" evidence="15">
    <location>
        <begin position="150"/>
        <end position="187"/>
    </location>
</feature>
<keyword evidence="6 14" id="KW-1133">Transmembrane helix</keyword>
<keyword evidence="5" id="KW-0677">Repeat</keyword>
<dbReference type="SMART" id="SM00179">
    <property type="entry name" value="EGF_CA"/>
    <property type="match status" value="6"/>
</dbReference>
<dbReference type="InterPro" id="IPR000203">
    <property type="entry name" value="GPS"/>
</dbReference>
<comment type="subcellular location">
    <subcellularLocation>
        <location evidence="1">Cell membrane</location>
        <topology evidence="1">Multi-pass membrane protein</topology>
    </subcellularLocation>
</comment>
<dbReference type="Gene3D" id="2.60.220.50">
    <property type="match status" value="1"/>
</dbReference>
<evidence type="ECO:0000259" key="17">
    <source>
        <dbReference type="PROSITE" id="PS50261"/>
    </source>
</evidence>
<reference evidence="19" key="1">
    <citation type="submission" date="2025-08" db="UniProtKB">
        <authorList>
            <consortium name="RefSeq"/>
        </authorList>
    </citation>
    <scope>IDENTIFICATION</scope>
</reference>
<dbReference type="PROSITE" id="PS00010">
    <property type="entry name" value="ASX_HYDROXYL"/>
    <property type="match status" value="6"/>
</dbReference>
<comment type="caution">
    <text evidence="13">Lacks conserved residue(s) required for the propagation of feature annotation.</text>
</comment>
<evidence type="ECO:0000256" key="4">
    <source>
        <dbReference type="ARBA" id="ARBA00022692"/>
    </source>
</evidence>
<evidence type="ECO:0000259" key="15">
    <source>
        <dbReference type="PROSITE" id="PS50026"/>
    </source>
</evidence>
<name>A0ABM1C6X6_CERSS</name>
<sequence length="680" mass="74604">VDECADPRACPEHATCHNSPGSYYCACNPGFVSSSGNMTFRGPGETCEDVNECANSTICPANATCTNTLDSYYCTCEQGFLSSTRETRFVGPGVECKDIDECSQSPLQCGLNSVCQNLPGRYECSCLPGFSSPTGNNWNSGNPGRFVCTDINECLSSRICSEHSKCSNSLRSYSCSCRDGLFSNNSTSEDVDECADTRVCPEHATCHNSPGSYYCVCNSGFLSRNGSMSSQGLGETCEDVDECVDLRDCPEHATCHNSPGSYYCVCNPGFVSSSGNMTFRGPGETCEDIKTQVINKECSEESTVFNLKAKGDEMKIWCSTIKESESTGTTGVAFVSFAGMESVLDESFFQDTRAPLGNSRRKLKMNSRIAGGIMTGKKKDGFSNPVIYTLENTEPKQKFESPICVSWTTDAKGGRWTPSGCEILEASETHTVCSCNRMANLAIIMASWELTMEFSLYIISHVGMIISLVCLVLAIATFLLCRSIRNHNTYLHLHLCVCLFLAKILFLTGVDKTDNQTGCAIIAGFLHYLFLACFFWMLVEAVMLFLMVRNLKVVNYFSSRNIKMTYLCVFGYGLPAVVVAVSAGVKPQGYGMYNRCWLNTETGFIWSFLGPVCTIIVINSILFTLTLRSLRQKLSSVNAEVSTLKDTRCKPHFCSTVFWGPPPDDYQAKPSGHSKILPFL</sequence>
<feature type="domain" description="EGF-like" evidence="15">
    <location>
        <begin position="239"/>
        <end position="276"/>
    </location>
</feature>
<dbReference type="Proteomes" id="UP000694910">
    <property type="component" value="Unplaced"/>
</dbReference>
<keyword evidence="7" id="KW-0297">G-protein coupled receptor</keyword>